<dbReference type="AlphaFoldDB" id="A0A2M7S858"/>
<dbReference type="EMBL" id="PFMR01000238">
    <property type="protein sequence ID" value="PIZ15725.1"/>
    <property type="molecule type" value="Genomic_DNA"/>
</dbReference>
<feature type="chain" id="PRO_5014935014" description="FlgO domain-containing protein" evidence="1">
    <location>
        <begin position="25"/>
        <end position="388"/>
    </location>
</feature>
<name>A0A2M7S858_9BACT</name>
<dbReference type="GO" id="GO:0030288">
    <property type="term" value="C:outer membrane-bounded periplasmic space"/>
    <property type="evidence" value="ECO:0007669"/>
    <property type="project" value="InterPro"/>
</dbReference>
<accession>A0A2M7S858</accession>
<organism evidence="2 3">
    <name type="scientific">Candidatus Desantisbacteria bacterium CG_4_10_14_0_8_um_filter_48_22</name>
    <dbReference type="NCBI Taxonomy" id="1974543"/>
    <lineage>
        <taxon>Bacteria</taxon>
        <taxon>Candidatus Desantisiibacteriota</taxon>
    </lineage>
</organism>
<dbReference type="Proteomes" id="UP000229307">
    <property type="component" value="Unassembled WGS sequence"/>
</dbReference>
<dbReference type="Gene3D" id="3.40.50.10610">
    <property type="entry name" value="ABC-type transport auxiliary lipoprotein component"/>
    <property type="match status" value="1"/>
</dbReference>
<comment type="caution">
    <text evidence="2">The sequence shown here is derived from an EMBL/GenBank/DDBJ whole genome shotgun (WGS) entry which is preliminary data.</text>
</comment>
<dbReference type="Pfam" id="PF03783">
    <property type="entry name" value="CsgG"/>
    <property type="match status" value="1"/>
</dbReference>
<evidence type="ECO:0000313" key="3">
    <source>
        <dbReference type="Proteomes" id="UP000229307"/>
    </source>
</evidence>
<proteinExistence type="predicted"/>
<sequence>MKIVRIVILSGIAVVLAVSGAFCADEIITAAVLDLDAKEGVSAGVVSTVTDYLRTQLVKTNKFNIVTRENMESILKEQQFQLSGCTSQECIVQMGQLLGVRNMFTGSIGKVGSTYIINLKLINVQSGKIDKADAEEAYSEDQLLLATRNLASKMAGLQTTPIASPQAAAAPAPAYSYAQQPAAAAPVYTPYVPTSILEKSGIGTYWSMWEVMGEYPGYFSMHNLIGYGVPMVSLTGSNWVPAISLKFFNSGTGSNDVRFDFAFKTVTGGGWGTDMHSLTLNIIPASFHLVPDMKSPVQPYIDVSIDMWLGWGEVTGWLYDYFDIAEGIHAKFGVEFFAGPVGMFFEGGVGVQIMELTGWEDAWGDSQELYNFFEYMYFPINFGARVYF</sequence>
<dbReference type="InterPro" id="IPR005534">
    <property type="entry name" value="Curli_assmbl/transp-comp_CsgG"/>
</dbReference>
<reference evidence="3" key="1">
    <citation type="submission" date="2017-09" db="EMBL/GenBank/DDBJ databases">
        <title>Depth-based differentiation of microbial function through sediment-hosted aquifers and enrichment of novel symbionts in the deep terrestrial subsurface.</title>
        <authorList>
            <person name="Probst A.J."/>
            <person name="Ladd B."/>
            <person name="Jarett J.K."/>
            <person name="Geller-Mcgrath D.E."/>
            <person name="Sieber C.M.K."/>
            <person name="Emerson J.B."/>
            <person name="Anantharaman K."/>
            <person name="Thomas B.C."/>
            <person name="Malmstrom R."/>
            <person name="Stieglmeier M."/>
            <person name="Klingl A."/>
            <person name="Woyke T."/>
            <person name="Ryan C.M."/>
            <person name="Banfield J.F."/>
        </authorList>
    </citation>
    <scope>NUCLEOTIDE SEQUENCE [LARGE SCALE GENOMIC DNA]</scope>
</reference>
<keyword evidence="1" id="KW-0732">Signal</keyword>
<evidence type="ECO:0008006" key="4">
    <source>
        <dbReference type="Google" id="ProtNLM"/>
    </source>
</evidence>
<evidence type="ECO:0000256" key="1">
    <source>
        <dbReference type="SAM" id="SignalP"/>
    </source>
</evidence>
<evidence type="ECO:0000313" key="2">
    <source>
        <dbReference type="EMBL" id="PIZ15725.1"/>
    </source>
</evidence>
<protein>
    <recommendedName>
        <fullName evidence="4">FlgO domain-containing protein</fullName>
    </recommendedName>
</protein>
<feature type="signal peptide" evidence="1">
    <location>
        <begin position="1"/>
        <end position="24"/>
    </location>
</feature>
<gene>
    <name evidence="2" type="ORF">COY52_08990</name>
</gene>